<dbReference type="EMBL" id="JPRL01000002">
    <property type="protein sequence ID" value="KFF03485.1"/>
    <property type="molecule type" value="Genomic_DNA"/>
</dbReference>
<dbReference type="Proteomes" id="UP000028715">
    <property type="component" value="Unassembled WGS sequence"/>
</dbReference>
<protein>
    <recommendedName>
        <fullName evidence="3">Lipoprotein</fullName>
    </recommendedName>
</protein>
<dbReference type="AlphaFoldDB" id="A0A085ZGC1"/>
<dbReference type="RefSeq" id="WP_035689201.1">
    <property type="nucleotide sequence ID" value="NZ_JPRL01000002.1"/>
</dbReference>
<gene>
    <name evidence="1" type="ORF">IW19_21635</name>
</gene>
<evidence type="ECO:0000313" key="1">
    <source>
        <dbReference type="EMBL" id="KFF03485.1"/>
    </source>
</evidence>
<evidence type="ECO:0000313" key="2">
    <source>
        <dbReference type="Proteomes" id="UP000028715"/>
    </source>
</evidence>
<reference evidence="1 2" key="1">
    <citation type="submission" date="2014-07" db="EMBL/GenBank/DDBJ databases">
        <title>Genome of Flavobacterium reichenbachii LMG 25512.</title>
        <authorList>
            <person name="Stropko S.J."/>
            <person name="Pipes S.E."/>
            <person name="Newman J.D."/>
        </authorList>
    </citation>
    <scope>NUCLEOTIDE SEQUENCE [LARGE SCALE GENOMIC DNA]</scope>
    <source>
        <strain evidence="1 2">LMG 25512</strain>
    </source>
</reference>
<proteinExistence type="predicted"/>
<organism evidence="1 2">
    <name type="scientific">Flavobacterium reichenbachii</name>
    <dbReference type="NCBI Taxonomy" id="362418"/>
    <lineage>
        <taxon>Bacteria</taxon>
        <taxon>Pseudomonadati</taxon>
        <taxon>Bacteroidota</taxon>
        <taxon>Flavobacteriia</taxon>
        <taxon>Flavobacteriales</taxon>
        <taxon>Flavobacteriaceae</taxon>
        <taxon>Flavobacterium</taxon>
    </lineage>
</organism>
<accession>A0A085ZGC1</accession>
<dbReference type="PROSITE" id="PS51257">
    <property type="entry name" value="PROKAR_LIPOPROTEIN"/>
    <property type="match status" value="1"/>
</dbReference>
<name>A0A085ZGC1_9FLAO</name>
<sequence length="223" mass="25997">MKTTIAYLCILMFIISCKGKITNIKITPAENDKNYKSYMQKFGERPRASVTYECPWIKNPENTVYIYMPITFTLDNNTGLNLRISKIWDNYSINQYRPVFIGDKYYENIEGKVRIPSGNSAIITLFVHLPVSVNLLDKSHYDRLFPTSENHKRDSIVMTEINPQLQKEIDLLLKNKQILISYTDSKNVKERALAYYCVNKNKLAVFRSDSLANLKESYIHRCD</sequence>
<dbReference type="STRING" id="362418.IW19_21635"/>
<evidence type="ECO:0008006" key="3">
    <source>
        <dbReference type="Google" id="ProtNLM"/>
    </source>
</evidence>
<comment type="caution">
    <text evidence="1">The sequence shown here is derived from an EMBL/GenBank/DDBJ whole genome shotgun (WGS) entry which is preliminary data.</text>
</comment>
<keyword evidence="2" id="KW-1185">Reference proteome</keyword>